<evidence type="ECO:0000256" key="1">
    <source>
        <dbReference type="SAM" id="Phobius"/>
    </source>
</evidence>
<comment type="caution">
    <text evidence="2">The sequence shown here is derived from an EMBL/GenBank/DDBJ whole genome shotgun (WGS) entry which is preliminary data.</text>
</comment>
<evidence type="ECO:0000313" key="2">
    <source>
        <dbReference type="EMBL" id="KKR13751.1"/>
    </source>
</evidence>
<proteinExistence type="predicted"/>
<keyword evidence="1" id="KW-0472">Membrane</keyword>
<gene>
    <name evidence="2" type="ORF">UT42_C0039G0006</name>
</gene>
<keyword evidence="1" id="KW-1133">Transmembrane helix</keyword>
<dbReference type="AlphaFoldDB" id="A0A0G0NLT2"/>
<keyword evidence="1" id="KW-0812">Transmembrane</keyword>
<organism evidence="2 3">
    <name type="scientific">Candidatus Falkowbacteria bacterium GW2011_GWA2_39_24</name>
    <dbReference type="NCBI Taxonomy" id="1618634"/>
    <lineage>
        <taxon>Bacteria</taxon>
        <taxon>Candidatus Falkowiibacteriota</taxon>
    </lineage>
</organism>
<evidence type="ECO:0000313" key="3">
    <source>
        <dbReference type="Proteomes" id="UP000034048"/>
    </source>
</evidence>
<dbReference type="Proteomes" id="UP000034048">
    <property type="component" value="Unassembled WGS sequence"/>
</dbReference>
<name>A0A0G0NLT2_9BACT</name>
<protein>
    <submittedName>
        <fullName evidence="2">Uncharacterized protein</fullName>
    </submittedName>
</protein>
<feature type="transmembrane region" description="Helical" evidence="1">
    <location>
        <begin position="12"/>
        <end position="34"/>
    </location>
</feature>
<accession>A0A0G0NLT2</accession>
<reference evidence="2 3" key="1">
    <citation type="journal article" date="2015" name="Nature">
        <title>rRNA introns, odd ribosomes, and small enigmatic genomes across a large radiation of phyla.</title>
        <authorList>
            <person name="Brown C.T."/>
            <person name="Hug L.A."/>
            <person name="Thomas B.C."/>
            <person name="Sharon I."/>
            <person name="Castelle C.J."/>
            <person name="Singh A."/>
            <person name="Wilkins M.J."/>
            <person name="Williams K.H."/>
            <person name="Banfield J.F."/>
        </authorList>
    </citation>
    <scope>NUCLEOTIDE SEQUENCE [LARGE SCALE GENOMIC DNA]</scope>
</reference>
<dbReference type="EMBL" id="LBWS01000039">
    <property type="protein sequence ID" value="KKR13751.1"/>
    <property type="molecule type" value="Genomic_DNA"/>
</dbReference>
<sequence length="147" mass="17094">MNWFINLLQSIVFQTVISGVLVFVISQIISKFFLEPIQKYKAIIGKIDNKLKFYANIITSPGITSEMAQPQKDKYLECSKVLRDLSCELEENYKQIPFVRIVKLREEISEVAHCLIGLSNGIFNFEDRRNNDDLIKRVRENLNIPKL</sequence>